<evidence type="ECO:0000256" key="1">
    <source>
        <dbReference type="SAM" id="MobiDB-lite"/>
    </source>
</evidence>
<dbReference type="Proteomes" id="UP001501676">
    <property type="component" value="Unassembled WGS sequence"/>
</dbReference>
<evidence type="ECO:0000313" key="2">
    <source>
        <dbReference type="EMBL" id="GAA3382058.1"/>
    </source>
</evidence>
<gene>
    <name evidence="2" type="ORF">GCM10020369_02440</name>
</gene>
<dbReference type="EMBL" id="BAAAYN010000001">
    <property type="protein sequence ID" value="GAA3382058.1"/>
    <property type="molecule type" value="Genomic_DNA"/>
</dbReference>
<proteinExistence type="predicted"/>
<feature type="compositionally biased region" description="Low complexity" evidence="1">
    <location>
        <begin position="47"/>
        <end position="56"/>
    </location>
</feature>
<protein>
    <submittedName>
        <fullName evidence="2">Uncharacterized protein</fullName>
    </submittedName>
</protein>
<feature type="region of interest" description="Disordered" evidence="1">
    <location>
        <begin position="47"/>
        <end position="95"/>
    </location>
</feature>
<sequence>MRTLGVVEAKRTGERVEDDVGHGTGAALFELDVVVDADARQQSEFLATQAGDAAAPDARRQPDVRRTQPGATGAKVGTEFGTTVHGGIVPQPFGE</sequence>
<comment type="caution">
    <text evidence="2">The sequence shown here is derived from an EMBL/GenBank/DDBJ whole genome shotgun (WGS) entry which is preliminary data.</text>
</comment>
<keyword evidence="3" id="KW-1185">Reference proteome</keyword>
<evidence type="ECO:0000313" key="3">
    <source>
        <dbReference type="Proteomes" id="UP001501676"/>
    </source>
</evidence>
<accession>A0ABP6SPD0</accession>
<feature type="compositionally biased region" description="Basic and acidic residues" evidence="1">
    <location>
        <begin position="57"/>
        <end position="66"/>
    </location>
</feature>
<organism evidence="2 3">
    <name type="scientific">Cryptosporangium minutisporangium</name>
    <dbReference type="NCBI Taxonomy" id="113569"/>
    <lineage>
        <taxon>Bacteria</taxon>
        <taxon>Bacillati</taxon>
        <taxon>Actinomycetota</taxon>
        <taxon>Actinomycetes</taxon>
        <taxon>Cryptosporangiales</taxon>
        <taxon>Cryptosporangiaceae</taxon>
        <taxon>Cryptosporangium</taxon>
    </lineage>
</organism>
<reference evidence="3" key="1">
    <citation type="journal article" date="2019" name="Int. J. Syst. Evol. Microbiol.">
        <title>The Global Catalogue of Microorganisms (GCM) 10K type strain sequencing project: providing services to taxonomists for standard genome sequencing and annotation.</title>
        <authorList>
            <consortium name="The Broad Institute Genomics Platform"/>
            <consortium name="The Broad Institute Genome Sequencing Center for Infectious Disease"/>
            <person name="Wu L."/>
            <person name="Ma J."/>
        </authorList>
    </citation>
    <scope>NUCLEOTIDE SEQUENCE [LARGE SCALE GENOMIC DNA]</scope>
    <source>
        <strain evidence="3">JCM 9458</strain>
    </source>
</reference>
<name>A0ABP6SPD0_9ACTN</name>